<comment type="similarity">
    <text evidence="2">Belongs to the TDE1 family.</text>
</comment>
<dbReference type="OrthoDB" id="5963193at2759"/>
<dbReference type="PANTHER" id="PTHR10383">
    <property type="entry name" value="SERINE INCORPORATOR"/>
    <property type="match status" value="1"/>
</dbReference>
<comment type="subcellular location">
    <subcellularLocation>
        <location evidence="1">Membrane</location>
        <topology evidence="1">Multi-pass membrane protein</topology>
    </subcellularLocation>
</comment>
<dbReference type="Pfam" id="PF03348">
    <property type="entry name" value="Serinc"/>
    <property type="match status" value="2"/>
</dbReference>
<evidence type="ECO:0000256" key="3">
    <source>
        <dbReference type="ARBA" id="ARBA00022692"/>
    </source>
</evidence>
<protein>
    <recommendedName>
        <fullName evidence="9">Serinc-domain containing serine and sphingolipid biosynthesis protein</fullName>
    </recommendedName>
</protein>
<feature type="transmembrane region" description="Helical" evidence="6">
    <location>
        <begin position="164"/>
        <end position="186"/>
    </location>
</feature>
<feature type="transmembrane region" description="Helical" evidence="6">
    <location>
        <begin position="58"/>
        <end position="76"/>
    </location>
</feature>
<proteinExistence type="inferred from homology"/>
<evidence type="ECO:0000256" key="6">
    <source>
        <dbReference type="SAM" id="Phobius"/>
    </source>
</evidence>
<keyword evidence="8" id="KW-1185">Reference proteome</keyword>
<sequence>MITFINWVNKKCYCENSRISSLQRRVLATFTHFLCVLAIAFLYGWYAPHMSCTLNISIISGTLGLYITMVVVSHFLTVNAGSLSSSLMGLYVIFLCWCALKSEPEENCMRKGGSDHTSKIDVLTVISFVVGLLTIVVATFSTGIDSKCFAVLKREDEKHEDDVPYGYGFFHLVFATGSMYSAMLFVGWNTNHSMQKFTIDIGWTSAYVRIVNEILALFVYVWLLRNKHE</sequence>
<evidence type="ECO:0000256" key="2">
    <source>
        <dbReference type="ARBA" id="ARBA00006665"/>
    </source>
</evidence>
<feature type="transmembrane region" description="Helical" evidence="6">
    <location>
        <begin position="120"/>
        <end position="144"/>
    </location>
</feature>
<accession>A0A484KQQ8</accession>
<dbReference type="EMBL" id="OOIL02000669">
    <property type="protein sequence ID" value="VFQ68053.1"/>
    <property type="molecule type" value="Genomic_DNA"/>
</dbReference>
<keyword evidence="4 6" id="KW-1133">Transmembrane helix</keyword>
<evidence type="ECO:0008006" key="9">
    <source>
        <dbReference type="Google" id="ProtNLM"/>
    </source>
</evidence>
<dbReference type="GO" id="GO:0016020">
    <property type="term" value="C:membrane"/>
    <property type="evidence" value="ECO:0007669"/>
    <property type="project" value="UniProtKB-SubCell"/>
</dbReference>
<reference evidence="7 8" key="1">
    <citation type="submission" date="2018-04" db="EMBL/GenBank/DDBJ databases">
        <authorList>
            <person name="Vogel A."/>
        </authorList>
    </citation>
    <scope>NUCLEOTIDE SEQUENCE [LARGE SCALE GENOMIC DNA]</scope>
</reference>
<dbReference type="InterPro" id="IPR005016">
    <property type="entry name" value="TDE1/TMS"/>
</dbReference>
<dbReference type="Proteomes" id="UP000595140">
    <property type="component" value="Unassembled WGS sequence"/>
</dbReference>
<evidence type="ECO:0000256" key="1">
    <source>
        <dbReference type="ARBA" id="ARBA00004141"/>
    </source>
</evidence>
<keyword evidence="5 6" id="KW-0472">Membrane</keyword>
<dbReference type="PANTHER" id="PTHR10383:SF63">
    <property type="entry name" value="OS01G0179800 PROTEIN"/>
    <property type="match status" value="1"/>
</dbReference>
<feature type="transmembrane region" description="Helical" evidence="6">
    <location>
        <begin position="82"/>
        <end position="100"/>
    </location>
</feature>
<gene>
    <name evidence="7" type="ORF">CCAM_LOCUS9829</name>
</gene>
<evidence type="ECO:0000256" key="5">
    <source>
        <dbReference type="ARBA" id="ARBA00023136"/>
    </source>
</evidence>
<evidence type="ECO:0000256" key="4">
    <source>
        <dbReference type="ARBA" id="ARBA00022989"/>
    </source>
</evidence>
<evidence type="ECO:0000313" key="7">
    <source>
        <dbReference type="EMBL" id="VFQ68053.1"/>
    </source>
</evidence>
<organism evidence="7 8">
    <name type="scientific">Cuscuta campestris</name>
    <dbReference type="NCBI Taxonomy" id="132261"/>
    <lineage>
        <taxon>Eukaryota</taxon>
        <taxon>Viridiplantae</taxon>
        <taxon>Streptophyta</taxon>
        <taxon>Embryophyta</taxon>
        <taxon>Tracheophyta</taxon>
        <taxon>Spermatophyta</taxon>
        <taxon>Magnoliopsida</taxon>
        <taxon>eudicotyledons</taxon>
        <taxon>Gunneridae</taxon>
        <taxon>Pentapetalae</taxon>
        <taxon>asterids</taxon>
        <taxon>lamiids</taxon>
        <taxon>Solanales</taxon>
        <taxon>Convolvulaceae</taxon>
        <taxon>Cuscuteae</taxon>
        <taxon>Cuscuta</taxon>
        <taxon>Cuscuta subgen. Grammica</taxon>
        <taxon>Cuscuta sect. Cleistogrammica</taxon>
    </lineage>
</organism>
<feature type="transmembrane region" description="Helical" evidence="6">
    <location>
        <begin position="206"/>
        <end position="223"/>
    </location>
</feature>
<name>A0A484KQQ8_9ASTE</name>
<keyword evidence="3 6" id="KW-0812">Transmembrane</keyword>
<evidence type="ECO:0000313" key="8">
    <source>
        <dbReference type="Proteomes" id="UP000595140"/>
    </source>
</evidence>
<dbReference type="AlphaFoldDB" id="A0A484KQQ8"/>
<feature type="transmembrane region" description="Helical" evidence="6">
    <location>
        <begin position="26"/>
        <end position="46"/>
    </location>
</feature>